<gene>
    <name evidence="1" type="ORF">HPB47_017611</name>
</gene>
<evidence type="ECO:0000313" key="1">
    <source>
        <dbReference type="EMBL" id="KAG0445264.1"/>
    </source>
</evidence>
<accession>A0AC60R0C1</accession>
<name>A0AC60R0C1_IXOPE</name>
<sequence length="294" mass="31555">SPTKMFVLLITFAAAVLTRSQAAAVPKTTPGAVLSTTQQPMGPFWGIWKRDLNAITSTFELPTIASATADSVHKRDASDTIGTSVPFRTFVTRDVEKREVTSSTGTTMEDVRSTAVLSTAPGVSLVPREADEEDDEAATKASSGKSSTKEVSERDDEDASEAQSSTSKASTSMLTQSTVIMATHLEQGAVTRGGRPVAVVLVTGSSGFLGQHVVRLLQDDPSKVREIRLFDARPYKNNLGHRTDTPMREIVGTICDVEAVTQAFSGVDCVIHCASLIDVNFFKNVESMERVNVQ</sequence>
<feature type="non-terminal residue" evidence="1">
    <location>
        <position position="1"/>
    </location>
</feature>
<reference evidence="1 2" key="1">
    <citation type="journal article" date="2020" name="Cell">
        <title>Large-Scale Comparative Analyses of Tick Genomes Elucidate Their Genetic Diversity and Vector Capacities.</title>
        <authorList>
            <consortium name="Tick Genome and Microbiome Consortium (TIGMIC)"/>
            <person name="Jia N."/>
            <person name="Wang J."/>
            <person name="Shi W."/>
            <person name="Du L."/>
            <person name="Sun Y."/>
            <person name="Zhan W."/>
            <person name="Jiang J.F."/>
            <person name="Wang Q."/>
            <person name="Zhang B."/>
            <person name="Ji P."/>
            <person name="Bell-Sakyi L."/>
            <person name="Cui X.M."/>
            <person name="Yuan T.T."/>
            <person name="Jiang B.G."/>
            <person name="Yang W.F."/>
            <person name="Lam T.T."/>
            <person name="Chang Q.C."/>
            <person name="Ding S.J."/>
            <person name="Wang X.J."/>
            <person name="Zhu J.G."/>
            <person name="Ruan X.D."/>
            <person name="Zhao L."/>
            <person name="Wei J.T."/>
            <person name="Ye R.Z."/>
            <person name="Que T.C."/>
            <person name="Du C.H."/>
            <person name="Zhou Y.H."/>
            <person name="Cheng J.X."/>
            <person name="Dai P.F."/>
            <person name="Guo W.B."/>
            <person name="Han X.H."/>
            <person name="Huang E.J."/>
            <person name="Li L.F."/>
            <person name="Wei W."/>
            <person name="Gao Y.C."/>
            <person name="Liu J.Z."/>
            <person name="Shao H.Z."/>
            <person name="Wang X."/>
            <person name="Wang C.C."/>
            <person name="Yang T.C."/>
            <person name="Huo Q.B."/>
            <person name="Li W."/>
            <person name="Chen H.Y."/>
            <person name="Chen S.E."/>
            <person name="Zhou L.G."/>
            <person name="Ni X.B."/>
            <person name="Tian J.H."/>
            <person name="Sheng Y."/>
            <person name="Liu T."/>
            <person name="Pan Y.S."/>
            <person name="Xia L.Y."/>
            <person name="Li J."/>
            <person name="Zhao F."/>
            <person name="Cao W.C."/>
        </authorList>
    </citation>
    <scope>NUCLEOTIDE SEQUENCE [LARGE SCALE GENOMIC DNA]</scope>
    <source>
        <strain evidence="1">Iper-2018</strain>
    </source>
</reference>
<evidence type="ECO:0000313" key="2">
    <source>
        <dbReference type="Proteomes" id="UP000805193"/>
    </source>
</evidence>
<protein>
    <submittedName>
        <fullName evidence="1">Uncharacterized protein</fullName>
    </submittedName>
</protein>
<comment type="caution">
    <text evidence="1">The sequence shown here is derived from an EMBL/GenBank/DDBJ whole genome shotgun (WGS) entry which is preliminary data.</text>
</comment>
<feature type="non-terminal residue" evidence="1">
    <location>
        <position position="294"/>
    </location>
</feature>
<organism evidence="1 2">
    <name type="scientific">Ixodes persulcatus</name>
    <name type="common">Taiga tick</name>
    <dbReference type="NCBI Taxonomy" id="34615"/>
    <lineage>
        <taxon>Eukaryota</taxon>
        <taxon>Metazoa</taxon>
        <taxon>Ecdysozoa</taxon>
        <taxon>Arthropoda</taxon>
        <taxon>Chelicerata</taxon>
        <taxon>Arachnida</taxon>
        <taxon>Acari</taxon>
        <taxon>Parasitiformes</taxon>
        <taxon>Ixodida</taxon>
        <taxon>Ixodoidea</taxon>
        <taxon>Ixodidae</taxon>
        <taxon>Ixodinae</taxon>
        <taxon>Ixodes</taxon>
    </lineage>
</organism>
<keyword evidence="2" id="KW-1185">Reference proteome</keyword>
<dbReference type="EMBL" id="JABSTQ010000655">
    <property type="protein sequence ID" value="KAG0445264.1"/>
    <property type="molecule type" value="Genomic_DNA"/>
</dbReference>
<dbReference type="Proteomes" id="UP000805193">
    <property type="component" value="Unassembled WGS sequence"/>
</dbReference>
<proteinExistence type="predicted"/>